<gene>
    <name evidence="4" type="ORF">ElyMa_006556900</name>
</gene>
<evidence type="ECO:0000313" key="5">
    <source>
        <dbReference type="Proteomes" id="UP000762676"/>
    </source>
</evidence>
<accession>A0AAV4IAH7</accession>
<evidence type="ECO:0000313" key="4">
    <source>
        <dbReference type="EMBL" id="GFS06890.1"/>
    </source>
</evidence>
<evidence type="ECO:0000259" key="3">
    <source>
        <dbReference type="PROSITE" id="PS51987"/>
    </source>
</evidence>
<comment type="caution">
    <text evidence="4">The sequence shown here is derived from an EMBL/GenBank/DDBJ whole genome shotgun (WGS) entry which is preliminary data.</text>
</comment>
<dbReference type="PANTHER" id="PTHR46060">
    <property type="entry name" value="MARINER MOS1 TRANSPOSASE-LIKE PROTEIN"/>
    <property type="match status" value="1"/>
</dbReference>
<evidence type="ECO:0000256" key="2">
    <source>
        <dbReference type="RuleBase" id="RU000384"/>
    </source>
</evidence>
<dbReference type="InterPro" id="IPR052709">
    <property type="entry name" value="Transposase-MT_Hybrid"/>
</dbReference>
<dbReference type="InterPro" id="IPR001888">
    <property type="entry name" value="Transposase_1"/>
</dbReference>
<dbReference type="Pfam" id="PF00120">
    <property type="entry name" value="Gln-synt_C"/>
    <property type="match status" value="1"/>
</dbReference>
<dbReference type="Gene3D" id="3.30.420.10">
    <property type="entry name" value="Ribonuclease H-like superfamily/Ribonuclease H"/>
    <property type="match status" value="1"/>
</dbReference>
<dbReference type="Gene3D" id="3.30.590.10">
    <property type="entry name" value="Glutamine synthetase/guanido kinase, catalytic domain"/>
    <property type="match status" value="1"/>
</dbReference>
<comment type="similarity">
    <text evidence="1 2">Belongs to the glutamine synthetase family.</text>
</comment>
<dbReference type="InterPro" id="IPR014746">
    <property type="entry name" value="Gln_synth/guanido_kin_cat_dom"/>
</dbReference>
<dbReference type="Proteomes" id="UP000762676">
    <property type="component" value="Unassembled WGS sequence"/>
</dbReference>
<dbReference type="SMART" id="SM01230">
    <property type="entry name" value="Gln-synt_C"/>
    <property type="match status" value="1"/>
</dbReference>
<sequence>MTANVTDYDFLELRVYDIHGYAKGRVVSKSAIPQVIKTGTGLSGFFRYLGVKGQSSLHLKAPDYVKSTNYKMLPILDTLKPYQRDVRGHRNIATVLCELRHLDGSLETAMPREAALALLQQMKEEFGVGIRSSFEAEFGIRDANTGKPFAHEANYASLAVTQTAGVCSFQTTYARWVPKQLTDNRKEQRLDICRELLRRSKSSRRVHGHTANAGGDFLGYDVTFLDSIVTIDETWLHHCTPETMQDSMTWKYPSSPVAKKFKVMRSAKKIMGTVFWDSRGVLLFETLQPGETINAARYCQTLDKLREAIRRKLLGQLTNGVILQHDNATSHTARVTQGWLEKSGWEILPHPPHSPDLAPSDYHLFGPLKRELAGKRFSDDEKLVDHVRKWLQNLDGSFFREVIYSMASDMIADFKTASFVYFQRKGLHIEFMTCVEPNAQRCGFHFNMSIWDSEGRNVFVDPDDPAKLSEFGHHWLAGMVEHSPAMLALSSPTINCFRRIGFSGAPTFANWSQEDKKVSFRVKVEAEGNIYIENRLPSSACNPYLVLASTLAAGMDGVRRKLCLPPPGDVSRRLPVCLEEALQALDADTLMKSSLREGVVQMFMYTKRTFEIDELKTFHELSDEERLLKEKEYYYFPF</sequence>
<feature type="domain" description="GS catalytic" evidence="3">
    <location>
        <begin position="407"/>
        <end position="638"/>
    </location>
</feature>
<name>A0AAV4IAH7_9GAST</name>
<dbReference type="PANTHER" id="PTHR46060:SF1">
    <property type="entry name" value="MARINER MOS1 TRANSPOSASE-LIKE PROTEIN"/>
    <property type="match status" value="1"/>
</dbReference>
<protein>
    <submittedName>
        <fullName evidence="4">Histone-lysine N-methyltransferase SETMAR</fullName>
    </submittedName>
</protein>
<dbReference type="InterPro" id="IPR036397">
    <property type="entry name" value="RNaseH_sf"/>
</dbReference>
<dbReference type="GO" id="GO:0004356">
    <property type="term" value="F:glutamine synthetase activity"/>
    <property type="evidence" value="ECO:0007669"/>
    <property type="project" value="InterPro"/>
</dbReference>
<dbReference type="PROSITE" id="PS51987">
    <property type="entry name" value="GS_CATALYTIC"/>
    <property type="match status" value="1"/>
</dbReference>
<organism evidence="4 5">
    <name type="scientific">Elysia marginata</name>
    <dbReference type="NCBI Taxonomy" id="1093978"/>
    <lineage>
        <taxon>Eukaryota</taxon>
        <taxon>Metazoa</taxon>
        <taxon>Spiralia</taxon>
        <taxon>Lophotrochozoa</taxon>
        <taxon>Mollusca</taxon>
        <taxon>Gastropoda</taxon>
        <taxon>Heterobranchia</taxon>
        <taxon>Euthyneura</taxon>
        <taxon>Panpulmonata</taxon>
        <taxon>Sacoglossa</taxon>
        <taxon>Placobranchoidea</taxon>
        <taxon>Plakobranchidae</taxon>
        <taxon>Elysia</taxon>
    </lineage>
</organism>
<keyword evidence="5" id="KW-1185">Reference proteome</keyword>
<evidence type="ECO:0000256" key="1">
    <source>
        <dbReference type="PROSITE-ProRule" id="PRU01331"/>
    </source>
</evidence>
<dbReference type="GO" id="GO:0003676">
    <property type="term" value="F:nucleic acid binding"/>
    <property type="evidence" value="ECO:0007669"/>
    <property type="project" value="InterPro"/>
</dbReference>
<reference evidence="4 5" key="1">
    <citation type="journal article" date="2021" name="Elife">
        <title>Chloroplast acquisition without the gene transfer in kleptoplastic sea slugs, Plakobranchus ocellatus.</title>
        <authorList>
            <person name="Maeda T."/>
            <person name="Takahashi S."/>
            <person name="Yoshida T."/>
            <person name="Shimamura S."/>
            <person name="Takaki Y."/>
            <person name="Nagai Y."/>
            <person name="Toyoda A."/>
            <person name="Suzuki Y."/>
            <person name="Arimoto A."/>
            <person name="Ishii H."/>
            <person name="Satoh N."/>
            <person name="Nishiyama T."/>
            <person name="Hasebe M."/>
            <person name="Maruyama T."/>
            <person name="Minagawa J."/>
            <person name="Obokata J."/>
            <person name="Shigenobu S."/>
        </authorList>
    </citation>
    <scope>NUCLEOTIDE SEQUENCE [LARGE SCALE GENOMIC DNA]</scope>
</reference>
<dbReference type="EMBL" id="BMAT01013157">
    <property type="protein sequence ID" value="GFS06890.1"/>
    <property type="molecule type" value="Genomic_DNA"/>
</dbReference>
<proteinExistence type="inferred from homology"/>
<dbReference type="InterPro" id="IPR008146">
    <property type="entry name" value="Gln_synth_cat_dom"/>
</dbReference>
<dbReference type="AlphaFoldDB" id="A0AAV4IAH7"/>
<dbReference type="Pfam" id="PF01359">
    <property type="entry name" value="Transposase_1"/>
    <property type="match status" value="1"/>
</dbReference>
<dbReference type="SUPFAM" id="SSF55931">
    <property type="entry name" value="Glutamine synthetase/guanido kinase"/>
    <property type="match status" value="1"/>
</dbReference>